<dbReference type="Proteomes" id="UP000281192">
    <property type="component" value="Chromosome"/>
</dbReference>
<evidence type="ECO:0000313" key="7">
    <source>
        <dbReference type="EMBL" id="PLR08606.1"/>
    </source>
</evidence>
<dbReference type="AlphaFoldDB" id="A0A2N5CNT9"/>
<evidence type="ECO:0000256" key="1">
    <source>
        <dbReference type="ARBA" id="ARBA00023015"/>
    </source>
</evidence>
<dbReference type="PROSITE" id="PS51071">
    <property type="entry name" value="HTH_RPIR"/>
    <property type="match status" value="1"/>
</dbReference>
<dbReference type="InterPro" id="IPR035472">
    <property type="entry name" value="RpiR-like_SIS"/>
</dbReference>
<dbReference type="GO" id="GO:0003700">
    <property type="term" value="F:DNA-binding transcription factor activity"/>
    <property type="evidence" value="ECO:0007669"/>
    <property type="project" value="InterPro"/>
</dbReference>
<organism evidence="7 8">
    <name type="scientific">Caulobacter flavus</name>
    <dbReference type="NCBI Taxonomy" id="1679497"/>
    <lineage>
        <taxon>Bacteria</taxon>
        <taxon>Pseudomonadati</taxon>
        <taxon>Pseudomonadota</taxon>
        <taxon>Alphaproteobacteria</taxon>
        <taxon>Caulobacterales</taxon>
        <taxon>Caulobacteraceae</taxon>
        <taxon>Caulobacter</taxon>
    </lineage>
</organism>
<dbReference type="InterPro" id="IPR000281">
    <property type="entry name" value="HTH_RpiR"/>
</dbReference>
<dbReference type="Proteomes" id="UP000234483">
    <property type="component" value="Unassembled WGS sequence"/>
</dbReference>
<dbReference type="EMBL" id="CP026100">
    <property type="protein sequence ID" value="AYV48678.1"/>
    <property type="molecule type" value="Genomic_DNA"/>
</dbReference>
<dbReference type="InterPro" id="IPR046348">
    <property type="entry name" value="SIS_dom_sf"/>
</dbReference>
<dbReference type="InterPro" id="IPR047640">
    <property type="entry name" value="RpiR-like"/>
</dbReference>
<dbReference type="Gene3D" id="1.10.10.10">
    <property type="entry name" value="Winged helix-like DNA-binding domain superfamily/Winged helix DNA-binding domain"/>
    <property type="match status" value="1"/>
</dbReference>
<dbReference type="Pfam" id="PF01380">
    <property type="entry name" value="SIS"/>
    <property type="match status" value="1"/>
</dbReference>
<reference evidence="6 9" key="2">
    <citation type="submission" date="2018-01" db="EMBL/GenBank/DDBJ databases">
        <title>Complete genome sequence of Caulobacter flavus RHGG3.</title>
        <authorList>
            <person name="Yang E."/>
        </authorList>
    </citation>
    <scope>NUCLEOTIDE SEQUENCE [LARGE SCALE GENOMIC DNA]</scope>
    <source>
        <strain evidence="6 9">RHGG3</strain>
    </source>
</reference>
<dbReference type="RefSeq" id="WP_101714563.1">
    <property type="nucleotide sequence ID" value="NZ_CP026100.1"/>
</dbReference>
<dbReference type="PANTHER" id="PTHR30514">
    <property type="entry name" value="GLUCOKINASE"/>
    <property type="match status" value="1"/>
</dbReference>
<gene>
    <name evidence="6" type="ORF">C1707_21785</name>
    <name evidence="7" type="ORF">CFHF_19280</name>
</gene>
<protein>
    <submittedName>
        <fullName evidence="7">Transcriptional regulator</fullName>
    </submittedName>
</protein>
<dbReference type="InterPro" id="IPR036388">
    <property type="entry name" value="WH-like_DNA-bd_sf"/>
</dbReference>
<keyword evidence="2" id="KW-0238">DNA-binding</keyword>
<evidence type="ECO:0000256" key="2">
    <source>
        <dbReference type="ARBA" id="ARBA00023125"/>
    </source>
</evidence>
<dbReference type="Gene3D" id="3.40.50.10490">
    <property type="entry name" value="Glucose-6-phosphate isomerase like protein, domain 1"/>
    <property type="match status" value="1"/>
</dbReference>
<keyword evidence="1" id="KW-0805">Transcription regulation</keyword>
<keyword evidence="3" id="KW-0804">Transcription</keyword>
<dbReference type="CDD" id="cd05013">
    <property type="entry name" value="SIS_RpiR"/>
    <property type="match status" value="1"/>
</dbReference>
<dbReference type="KEGG" id="cfh:C1707_21785"/>
<dbReference type="OrthoDB" id="8582409at2"/>
<dbReference type="GO" id="GO:0097367">
    <property type="term" value="F:carbohydrate derivative binding"/>
    <property type="evidence" value="ECO:0007669"/>
    <property type="project" value="InterPro"/>
</dbReference>
<dbReference type="PANTHER" id="PTHR30514:SF1">
    <property type="entry name" value="HTH-TYPE TRANSCRIPTIONAL REGULATOR HEXR-RELATED"/>
    <property type="match status" value="1"/>
</dbReference>
<dbReference type="SUPFAM" id="SSF46689">
    <property type="entry name" value="Homeodomain-like"/>
    <property type="match status" value="1"/>
</dbReference>
<dbReference type="PROSITE" id="PS51464">
    <property type="entry name" value="SIS"/>
    <property type="match status" value="1"/>
</dbReference>
<dbReference type="InterPro" id="IPR009057">
    <property type="entry name" value="Homeodomain-like_sf"/>
</dbReference>
<evidence type="ECO:0000259" key="5">
    <source>
        <dbReference type="PROSITE" id="PS51464"/>
    </source>
</evidence>
<dbReference type="GO" id="GO:0003677">
    <property type="term" value="F:DNA binding"/>
    <property type="evidence" value="ECO:0007669"/>
    <property type="project" value="UniProtKB-KW"/>
</dbReference>
<accession>A0A2N5CNT9</accession>
<feature type="domain" description="SIS" evidence="5">
    <location>
        <begin position="144"/>
        <end position="285"/>
    </location>
</feature>
<dbReference type="Pfam" id="PF01418">
    <property type="entry name" value="HTH_6"/>
    <property type="match status" value="1"/>
</dbReference>
<dbReference type="InterPro" id="IPR001347">
    <property type="entry name" value="SIS_dom"/>
</dbReference>
<keyword evidence="9" id="KW-1185">Reference proteome</keyword>
<sequence length="312" mass="33612">MSQSESAVDDGDILPRIEAMMEAMTRSDLKIAKLILKSPHEFVRASVKSVATDLGVSEPTVLRFCRTVGCEGFKDLKFRLIQELAHAQAVTDQRERAARPAPARPDPVAASGADAAVADRLFDTIIDALGRTRETLNENDLQAAALAIAKAARVVVYGIGGSSAALASEIHNRLFRLDVPAMVFTDGYAQRMSAAILSPGDVALFLSSTGRPRELQESMELAKHYKAVCIAITDADSPLGRDADICLHVGLSPSGVEEFQPNPMRFAQLFVIDRLAYAVAASLGERAHQMLRRARGSVAWLHGIAPQQPIGD</sequence>
<dbReference type="GO" id="GO:1901135">
    <property type="term" value="P:carbohydrate derivative metabolic process"/>
    <property type="evidence" value="ECO:0007669"/>
    <property type="project" value="InterPro"/>
</dbReference>
<evidence type="ECO:0000313" key="8">
    <source>
        <dbReference type="Proteomes" id="UP000234483"/>
    </source>
</evidence>
<dbReference type="EMBL" id="PJRQ01000041">
    <property type="protein sequence ID" value="PLR08606.1"/>
    <property type="molecule type" value="Genomic_DNA"/>
</dbReference>
<evidence type="ECO:0000259" key="4">
    <source>
        <dbReference type="PROSITE" id="PS51071"/>
    </source>
</evidence>
<feature type="domain" description="HTH rpiR-type" evidence="4">
    <location>
        <begin position="11"/>
        <end position="87"/>
    </location>
</feature>
<name>A0A2N5CNT9_9CAUL</name>
<evidence type="ECO:0000256" key="3">
    <source>
        <dbReference type="ARBA" id="ARBA00023163"/>
    </source>
</evidence>
<dbReference type="SUPFAM" id="SSF53697">
    <property type="entry name" value="SIS domain"/>
    <property type="match status" value="1"/>
</dbReference>
<proteinExistence type="predicted"/>
<evidence type="ECO:0000313" key="9">
    <source>
        <dbReference type="Proteomes" id="UP000281192"/>
    </source>
</evidence>
<reference evidence="7 8" key="1">
    <citation type="submission" date="2017-12" db="EMBL/GenBank/DDBJ databases">
        <title>The genome sequence of Caulobacter flavus CGMCC1 15093.</title>
        <authorList>
            <person name="Gao J."/>
            <person name="Mao X."/>
            <person name="Sun J."/>
        </authorList>
    </citation>
    <scope>NUCLEOTIDE SEQUENCE [LARGE SCALE GENOMIC DNA]</scope>
    <source>
        <strain evidence="7 8">CGMCC1 15093</strain>
    </source>
</reference>
<evidence type="ECO:0000313" key="6">
    <source>
        <dbReference type="EMBL" id="AYV48678.1"/>
    </source>
</evidence>